<proteinExistence type="predicted"/>
<reference evidence="2" key="1">
    <citation type="journal article" date="2023" name="Mol. Phylogenet. Evol.">
        <title>Genome-scale phylogeny and comparative genomics of the fungal order Sordariales.</title>
        <authorList>
            <person name="Hensen N."/>
            <person name="Bonometti L."/>
            <person name="Westerberg I."/>
            <person name="Brannstrom I.O."/>
            <person name="Guillou S."/>
            <person name="Cros-Aarteil S."/>
            <person name="Calhoun S."/>
            <person name="Haridas S."/>
            <person name="Kuo A."/>
            <person name="Mondo S."/>
            <person name="Pangilinan J."/>
            <person name="Riley R."/>
            <person name="LaButti K."/>
            <person name="Andreopoulos B."/>
            <person name="Lipzen A."/>
            <person name="Chen C."/>
            <person name="Yan M."/>
            <person name="Daum C."/>
            <person name="Ng V."/>
            <person name="Clum A."/>
            <person name="Steindorff A."/>
            <person name="Ohm R.A."/>
            <person name="Martin F."/>
            <person name="Silar P."/>
            <person name="Natvig D.O."/>
            <person name="Lalanne C."/>
            <person name="Gautier V."/>
            <person name="Ament-Velasquez S.L."/>
            <person name="Kruys A."/>
            <person name="Hutchinson M.I."/>
            <person name="Powell A.J."/>
            <person name="Barry K."/>
            <person name="Miller A.N."/>
            <person name="Grigoriev I.V."/>
            <person name="Debuchy R."/>
            <person name="Gladieux P."/>
            <person name="Hiltunen Thoren M."/>
            <person name="Johannesson H."/>
        </authorList>
    </citation>
    <scope>NUCLEOTIDE SEQUENCE</scope>
    <source>
        <strain evidence="2">CBS 232.78</strain>
    </source>
</reference>
<comment type="caution">
    <text evidence="2">The sequence shown here is derived from an EMBL/GenBank/DDBJ whole genome shotgun (WGS) entry which is preliminary data.</text>
</comment>
<evidence type="ECO:0000313" key="3">
    <source>
        <dbReference type="Proteomes" id="UP001285441"/>
    </source>
</evidence>
<keyword evidence="3" id="KW-1185">Reference proteome</keyword>
<feature type="region of interest" description="Disordered" evidence="1">
    <location>
        <begin position="354"/>
        <end position="378"/>
    </location>
</feature>
<sequence length="378" mass="43498">MDSREDAIVRTATLPADNDLALVRFLPHENDQLRDSLLNGFPATGQQASLGYLGCLANEIIEMILREMDIQTIFFSFRTLNKRAAQFVTGLFEFRTLIRHAIDFFCVVVKTNMAMWSGVARTYALLHERSCVECGDIASTIFLPTMERRCLECPALHGWQPIGTRFRTLHQTVKAAKDQVSFKQIRSEMPVLRTLPGTYNERKVSKSYDLVAMCSIEAFYEAHPELGDVAAQSGREMPRGLVHSWADDELLVMANLPILTKPVHSKNPEEIQVETFLHCAGCQTDSPERVRLYTREVFLKHFARCEPAQEVWDTSDEGRSAADVLSILGDREYGFKRYNEKKIYDRLREIRDSNKTESEKKARRMRRKRSAQKNLYRY</sequence>
<reference evidence="2" key="2">
    <citation type="submission" date="2023-06" db="EMBL/GenBank/DDBJ databases">
        <authorList>
            <consortium name="Lawrence Berkeley National Laboratory"/>
            <person name="Haridas S."/>
            <person name="Hensen N."/>
            <person name="Bonometti L."/>
            <person name="Westerberg I."/>
            <person name="Brannstrom I.O."/>
            <person name="Guillou S."/>
            <person name="Cros-Aarteil S."/>
            <person name="Calhoun S."/>
            <person name="Kuo A."/>
            <person name="Mondo S."/>
            <person name="Pangilinan J."/>
            <person name="Riley R."/>
            <person name="LaButti K."/>
            <person name="Andreopoulos B."/>
            <person name="Lipzen A."/>
            <person name="Chen C."/>
            <person name="Yanf M."/>
            <person name="Daum C."/>
            <person name="Ng V."/>
            <person name="Clum A."/>
            <person name="Steindorff A."/>
            <person name="Ohm R."/>
            <person name="Martin F."/>
            <person name="Silar P."/>
            <person name="Natvig D."/>
            <person name="Lalanne C."/>
            <person name="Gautier V."/>
            <person name="Ament-velasquez S.L."/>
            <person name="Kruys A."/>
            <person name="Hutchinson M.I."/>
            <person name="Powell A.J."/>
            <person name="Barry K."/>
            <person name="Miller A.N."/>
            <person name="Grigoriev I.V."/>
            <person name="Debuchy R."/>
            <person name="Gladieux P."/>
            <person name="Thoren M.H."/>
            <person name="Johannesson H."/>
        </authorList>
    </citation>
    <scope>NUCLEOTIDE SEQUENCE</scope>
    <source>
        <strain evidence="2">CBS 232.78</strain>
    </source>
</reference>
<name>A0AAE0NQW1_9PEZI</name>
<accession>A0AAE0NQW1</accession>
<protein>
    <recommendedName>
        <fullName evidence="4">F-box domain-containing protein</fullName>
    </recommendedName>
</protein>
<feature type="compositionally biased region" description="Basic residues" evidence="1">
    <location>
        <begin position="361"/>
        <end position="371"/>
    </location>
</feature>
<evidence type="ECO:0000313" key="2">
    <source>
        <dbReference type="EMBL" id="KAK3386000.1"/>
    </source>
</evidence>
<dbReference type="Proteomes" id="UP001285441">
    <property type="component" value="Unassembled WGS sequence"/>
</dbReference>
<dbReference type="AlphaFoldDB" id="A0AAE0NQW1"/>
<evidence type="ECO:0008006" key="4">
    <source>
        <dbReference type="Google" id="ProtNLM"/>
    </source>
</evidence>
<dbReference type="EMBL" id="JAULSW010000004">
    <property type="protein sequence ID" value="KAK3386000.1"/>
    <property type="molecule type" value="Genomic_DNA"/>
</dbReference>
<evidence type="ECO:0000256" key="1">
    <source>
        <dbReference type="SAM" id="MobiDB-lite"/>
    </source>
</evidence>
<gene>
    <name evidence="2" type="ORF">B0H63DRAFT_560477</name>
</gene>
<organism evidence="2 3">
    <name type="scientific">Podospora didyma</name>
    <dbReference type="NCBI Taxonomy" id="330526"/>
    <lineage>
        <taxon>Eukaryota</taxon>
        <taxon>Fungi</taxon>
        <taxon>Dikarya</taxon>
        <taxon>Ascomycota</taxon>
        <taxon>Pezizomycotina</taxon>
        <taxon>Sordariomycetes</taxon>
        <taxon>Sordariomycetidae</taxon>
        <taxon>Sordariales</taxon>
        <taxon>Podosporaceae</taxon>
        <taxon>Podospora</taxon>
    </lineage>
</organism>